<comment type="caution">
    <text evidence="3">The sequence shown here is derived from an EMBL/GenBank/DDBJ whole genome shotgun (WGS) entry which is preliminary data.</text>
</comment>
<proteinExistence type="predicted"/>
<feature type="transmembrane region" description="Helical" evidence="1">
    <location>
        <begin position="75"/>
        <end position="96"/>
    </location>
</feature>
<feature type="signal peptide" evidence="2">
    <location>
        <begin position="1"/>
        <end position="27"/>
    </location>
</feature>
<protein>
    <submittedName>
        <fullName evidence="3">Uncharacterized protein</fullName>
    </submittedName>
</protein>
<sequence length="162" mass="17497">MLKIKIARLWWACLIAIAASYPLSVMAADSLGLSQLSPPFVVAWLGIWVFAIAGGFCASFIYVTDVDSKLKNPAIAKVVIGTFWGMALCLALDALTSTPMGALPLFALFASCFSAPLCAGLMVYISDQKRQNEVYDLTKDTATMRVFGRKTKRGDDDATDSL</sequence>
<name>A0ABT9HJ81_9GAMM</name>
<evidence type="ECO:0000313" key="4">
    <source>
        <dbReference type="Proteomes" id="UP001228171"/>
    </source>
</evidence>
<keyword evidence="4" id="KW-1185">Reference proteome</keyword>
<evidence type="ECO:0000313" key="3">
    <source>
        <dbReference type="EMBL" id="MDP4545828.1"/>
    </source>
</evidence>
<dbReference type="Proteomes" id="UP001228171">
    <property type="component" value="Unassembled WGS sequence"/>
</dbReference>
<organism evidence="3 4">
    <name type="scientific">Psychrobacter faecalis</name>
    <dbReference type="NCBI Taxonomy" id="180588"/>
    <lineage>
        <taxon>Bacteria</taxon>
        <taxon>Pseudomonadati</taxon>
        <taxon>Pseudomonadota</taxon>
        <taxon>Gammaproteobacteria</taxon>
        <taxon>Moraxellales</taxon>
        <taxon>Moraxellaceae</taxon>
        <taxon>Psychrobacter</taxon>
    </lineage>
</organism>
<dbReference type="RefSeq" id="WP_305936024.1">
    <property type="nucleotide sequence ID" value="NZ_JAVAJI010000027.1"/>
</dbReference>
<feature type="transmembrane region" description="Helical" evidence="1">
    <location>
        <begin position="102"/>
        <end position="125"/>
    </location>
</feature>
<evidence type="ECO:0000256" key="1">
    <source>
        <dbReference type="SAM" id="Phobius"/>
    </source>
</evidence>
<reference evidence="3 4" key="1">
    <citation type="submission" date="2023-08" db="EMBL/GenBank/DDBJ databases">
        <authorList>
            <person name="Kumar R."/>
        </authorList>
    </citation>
    <scope>NUCLEOTIDE SEQUENCE [LARGE SCALE GENOMIC DNA]</scope>
    <source>
        <strain evidence="3 4">LUR13</strain>
    </source>
</reference>
<keyword evidence="1" id="KW-0812">Transmembrane</keyword>
<feature type="transmembrane region" description="Helical" evidence="1">
    <location>
        <begin position="43"/>
        <end position="63"/>
    </location>
</feature>
<accession>A0ABT9HJ81</accession>
<feature type="chain" id="PRO_5046077524" evidence="2">
    <location>
        <begin position="28"/>
        <end position="162"/>
    </location>
</feature>
<evidence type="ECO:0000256" key="2">
    <source>
        <dbReference type="SAM" id="SignalP"/>
    </source>
</evidence>
<dbReference type="EMBL" id="JAVAJI010000027">
    <property type="protein sequence ID" value="MDP4545828.1"/>
    <property type="molecule type" value="Genomic_DNA"/>
</dbReference>
<keyword evidence="2" id="KW-0732">Signal</keyword>
<gene>
    <name evidence="3" type="ORF">Q8P09_12160</name>
</gene>
<keyword evidence="1" id="KW-1133">Transmembrane helix</keyword>
<keyword evidence="1" id="KW-0472">Membrane</keyword>